<organism evidence="1">
    <name type="scientific">Jenufa perforata</name>
    <dbReference type="NCBI Taxonomy" id="993091"/>
    <lineage>
        <taxon>Eukaryota</taxon>
        <taxon>Viridiplantae</taxon>
        <taxon>Chlorophyta</taxon>
        <taxon>core chlorophytes</taxon>
        <taxon>Chlorophyceae</taxon>
        <taxon>Jenufa</taxon>
    </lineage>
</organism>
<dbReference type="AlphaFoldDB" id="A0A0S2LNA7"/>
<dbReference type="EMBL" id="KT625413">
    <property type="protein sequence ID" value="ALO62924.1"/>
    <property type="molecule type" value="Genomic_DNA"/>
</dbReference>
<evidence type="ECO:0000313" key="1">
    <source>
        <dbReference type="EMBL" id="ALO62924.1"/>
    </source>
</evidence>
<accession>A0A0S2LNA7</accession>
<proteinExistence type="predicted"/>
<name>A0A0S2LNA7_9CHLO</name>
<reference evidence="1" key="1">
    <citation type="journal article" date="2015" name="BMC Evol. Biol.">
        <title>Chloroplast phylogenomic analysis of chlorophyte green algae identifies a novel lineage sister to the Sphaeropleales (Chlorophyceae).</title>
        <authorList>
            <person name="Lemieux C."/>
            <person name="Vincent A.T."/>
            <person name="Labarre A."/>
            <person name="Otis C."/>
            <person name="Turmel M."/>
        </authorList>
    </citation>
    <scope>NUCLEOTIDE SEQUENCE</scope>
</reference>
<keyword evidence="1" id="KW-0934">Plastid</keyword>
<dbReference type="RefSeq" id="YP_009184806.1">
    <property type="nucleotide sequence ID" value="NC_028581.1"/>
</dbReference>
<keyword evidence="1" id="KW-0378">Hydrolase</keyword>
<dbReference type="GO" id="GO:0004519">
    <property type="term" value="F:endonuclease activity"/>
    <property type="evidence" value="ECO:0007669"/>
    <property type="project" value="UniProtKB-KW"/>
</dbReference>
<keyword evidence="1" id="KW-0255">Endonuclease</keyword>
<keyword evidence="1" id="KW-0150">Chloroplast</keyword>
<protein>
    <submittedName>
        <fullName evidence="1">Putative HNH homing endonuclease</fullName>
    </submittedName>
</protein>
<keyword evidence="1" id="KW-0540">Nuclease</keyword>
<sequence length="217" mass="25770">MDDIYMQYIEYLKLKQGTYIKKEQLYRHRILPGHEGGTYNEENVLLITYKEHTLAHYYRFLAYSKLADLKAFILMKGQKEKHIREMTSFIGKLGGKARSKQMKAAKEYFYNVQWQKDFGFKGRGKINVETGHLKRLNDYITENTPQLRSRAGKLGAQACIKKQREEKTNIFDPKVLMQKKGNLKRWGIKINGKRIPYENLSEDFIEYHIYYGTKTEY</sequence>
<dbReference type="GeneID" id="26378487"/>
<geneLocation type="chloroplast" evidence="1"/>
<gene>
    <name evidence="1" type="primary">orf217</name>
</gene>